<name>A0ABU3LIR2_9FLAO</name>
<keyword evidence="3" id="KW-1185">Reference proteome</keyword>
<accession>A0ABU3LIR2</accession>
<dbReference type="EMBL" id="JAVTTO010000004">
    <property type="protein sequence ID" value="MDT7833109.1"/>
    <property type="molecule type" value="Genomic_DNA"/>
</dbReference>
<comment type="caution">
    <text evidence="2">The sequence shown here is derived from an EMBL/GenBank/DDBJ whole genome shotgun (WGS) entry which is preliminary data.</text>
</comment>
<feature type="transmembrane region" description="Helical" evidence="1">
    <location>
        <begin position="67"/>
        <end position="88"/>
    </location>
</feature>
<sequence length="115" mass="13168">MILGILVIILIAQKFFILAGEYKRNKWIYAIIGVATYYIGTFIAAFIYGAIYFVMDPEASDESVDTFLSGLILVGFGLLSCALLYNIFKRNWERAKRMKEKDRIHEIGTKDSIEE</sequence>
<feature type="transmembrane region" description="Helical" evidence="1">
    <location>
        <begin position="27"/>
        <end position="55"/>
    </location>
</feature>
<gene>
    <name evidence="2" type="ORF">RQM59_12000</name>
</gene>
<organism evidence="2 3">
    <name type="scientific">Asprobacillus argus</name>
    <dbReference type="NCBI Taxonomy" id="3076534"/>
    <lineage>
        <taxon>Bacteria</taxon>
        <taxon>Pseudomonadati</taxon>
        <taxon>Bacteroidota</taxon>
        <taxon>Flavobacteriia</taxon>
        <taxon>Flavobacteriales</taxon>
        <taxon>Flavobacteriaceae</taxon>
        <taxon>Asprobacillus</taxon>
    </lineage>
</organism>
<dbReference type="Proteomes" id="UP001257277">
    <property type="component" value="Unassembled WGS sequence"/>
</dbReference>
<evidence type="ECO:0000313" key="3">
    <source>
        <dbReference type="Proteomes" id="UP001257277"/>
    </source>
</evidence>
<reference evidence="2 3" key="1">
    <citation type="submission" date="2023-09" db="EMBL/GenBank/DDBJ databases">
        <title>Novel taxa isolated from Blanes Bay.</title>
        <authorList>
            <person name="Rey-Velasco X."/>
            <person name="Lucena T."/>
        </authorList>
    </citation>
    <scope>NUCLEOTIDE SEQUENCE [LARGE SCALE GENOMIC DNA]</scope>
    <source>
        <strain evidence="2 3">S356</strain>
    </source>
</reference>
<protein>
    <submittedName>
        <fullName evidence="2">Uncharacterized protein</fullName>
    </submittedName>
</protein>
<keyword evidence="1" id="KW-1133">Transmembrane helix</keyword>
<evidence type="ECO:0000256" key="1">
    <source>
        <dbReference type="SAM" id="Phobius"/>
    </source>
</evidence>
<keyword evidence="1" id="KW-0472">Membrane</keyword>
<evidence type="ECO:0000313" key="2">
    <source>
        <dbReference type="EMBL" id="MDT7833109.1"/>
    </source>
</evidence>
<dbReference type="RefSeq" id="WP_349242360.1">
    <property type="nucleotide sequence ID" value="NZ_JAVTTO010000004.1"/>
</dbReference>
<keyword evidence="1" id="KW-0812">Transmembrane</keyword>
<proteinExistence type="predicted"/>